<comment type="caution">
    <text evidence="3">The sequence shown here is derived from an EMBL/GenBank/DDBJ whole genome shotgun (WGS) entry which is preliminary data.</text>
</comment>
<dbReference type="EMBL" id="BQKY01000018">
    <property type="protein sequence ID" value="GJN94591.1"/>
    <property type="molecule type" value="Genomic_DNA"/>
</dbReference>
<dbReference type="InterPro" id="IPR006076">
    <property type="entry name" value="FAD-dep_OxRdtase"/>
</dbReference>
<protein>
    <recommendedName>
        <fullName evidence="2">FAD dependent oxidoreductase domain-containing protein</fullName>
    </recommendedName>
</protein>
<dbReference type="GO" id="GO:0042147">
    <property type="term" value="P:retrograde transport, endosome to Golgi"/>
    <property type="evidence" value="ECO:0007669"/>
    <property type="project" value="TreeGrafter"/>
</dbReference>
<feature type="region of interest" description="Disordered" evidence="1">
    <location>
        <begin position="187"/>
        <end position="210"/>
    </location>
</feature>
<dbReference type="PANTHER" id="PTHR13847">
    <property type="entry name" value="SARCOSINE DEHYDROGENASE-RELATED"/>
    <property type="match status" value="1"/>
</dbReference>
<evidence type="ECO:0000313" key="3">
    <source>
        <dbReference type="EMBL" id="GJN94591.1"/>
    </source>
</evidence>
<feature type="domain" description="FAD dependent oxidoreductase" evidence="2">
    <location>
        <begin position="6"/>
        <end position="395"/>
    </location>
</feature>
<sequence length="411" mass="42616">MAAPRRICVVGGGIIGSSTAFFLARLAQARALPVEITLVEGSSVAAGASGKAGGLLALDWHGPATASLAALSYRTHADLAAEFGGAQRWGYRQLDTLSISADCSGAKAARTRKLKGSDLFPWLNQDLVTGSDVLGTTDSTAQVHPEQFTTALVDEAKKLGVQLVYGTVDGLEQQQSGDAPYTLHITPLETTDPSPPRDANTPVRVSASRDCPSSLSADQVVIAAGPWTGELLKRLGLGRTAGRAKAIRGSRAHSVVIRPPKGKELPAQALFTSIKEKRGHAEPEIYNRPDGTSYACGPSDGSPLPTHASVVTVDDSAISSLLAQTAQLSPSHLSPEEGATVERRQACYLPVGSGDPVLGRVDGEEGKPSGVYVASGHSCWGICNGPGTGVVMAELLLDGKTSSADIDELLP</sequence>
<dbReference type="Proteomes" id="UP001342314">
    <property type="component" value="Unassembled WGS sequence"/>
</dbReference>
<dbReference type="Gene3D" id="3.30.9.10">
    <property type="entry name" value="D-Amino Acid Oxidase, subunit A, domain 2"/>
    <property type="match status" value="1"/>
</dbReference>
<name>A0AAV5GPS5_9BASI</name>
<evidence type="ECO:0000313" key="4">
    <source>
        <dbReference type="Proteomes" id="UP001342314"/>
    </source>
</evidence>
<evidence type="ECO:0000256" key="1">
    <source>
        <dbReference type="SAM" id="MobiDB-lite"/>
    </source>
</evidence>
<dbReference type="Gene3D" id="3.50.50.60">
    <property type="entry name" value="FAD/NAD(P)-binding domain"/>
    <property type="match status" value="1"/>
</dbReference>
<gene>
    <name evidence="3" type="ORF">Rhopal_007674-T1</name>
</gene>
<dbReference type="GO" id="GO:0005770">
    <property type="term" value="C:late endosome"/>
    <property type="evidence" value="ECO:0007669"/>
    <property type="project" value="TreeGrafter"/>
</dbReference>
<dbReference type="GO" id="GO:0005829">
    <property type="term" value="C:cytosol"/>
    <property type="evidence" value="ECO:0007669"/>
    <property type="project" value="GOC"/>
</dbReference>
<dbReference type="PANTHER" id="PTHR13847:SF150">
    <property type="entry name" value="OXIDOREDUCTASE TDA3-RELATED"/>
    <property type="match status" value="1"/>
</dbReference>
<organism evidence="3 4">
    <name type="scientific">Rhodotorula paludigena</name>
    <dbReference type="NCBI Taxonomy" id="86838"/>
    <lineage>
        <taxon>Eukaryota</taxon>
        <taxon>Fungi</taxon>
        <taxon>Dikarya</taxon>
        <taxon>Basidiomycota</taxon>
        <taxon>Pucciniomycotina</taxon>
        <taxon>Microbotryomycetes</taxon>
        <taxon>Sporidiobolales</taxon>
        <taxon>Sporidiobolaceae</taxon>
        <taxon>Rhodotorula</taxon>
    </lineage>
</organism>
<evidence type="ECO:0000259" key="2">
    <source>
        <dbReference type="Pfam" id="PF01266"/>
    </source>
</evidence>
<proteinExistence type="predicted"/>
<dbReference type="InterPro" id="IPR036188">
    <property type="entry name" value="FAD/NAD-bd_sf"/>
</dbReference>
<reference evidence="3 4" key="1">
    <citation type="submission" date="2021-12" db="EMBL/GenBank/DDBJ databases">
        <title>High titer production of polyol ester of fatty acids by Rhodotorula paludigena BS15 towards product separation-free biomass refinery.</title>
        <authorList>
            <person name="Mano J."/>
            <person name="Ono H."/>
            <person name="Tanaka T."/>
            <person name="Naito K."/>
            <person name="Sushida H."/>
            <person name="Ike M."/>
            <person name="Tokuyasu K."/>
            <person name="Kitaoka M."/>
        </authorList>
    </citation>
    <scope>NUCLEOTIDE SEQUENCE [LARGE SCALE GENOMIC DNA]</scope>
    <source>
        <strain evidence="3 4">BS15</strain>
    </source>
</reference>
<dbReference type="SUPFAM" id="SSF51905">
    <property type="entry name" value="FAD/NAD(P)-binding domain"/>
    <property type="match status" value="1"/>
</dbReference>
<accession>A0AAV5GPS5</accession>
<dbReference type="AlphaFoldDB" id="A0AAV5GPS5"/>
<dbReference type="Pfam" id="PF01266">
    <property type="entry name" value="DAO"/>
    <property type="match status" value="1"/>
</dbReference>
<keyword evidence="4" id="KW-1185">Reference proteome</keyword>